<keyword evidence="3 7" id="KW-0479">Metal-binding</keyword>
<comment type="cofactor">
    <cofactor evidence="1 7">
        <name>heme</name>
        <dbReference type="ChEBI" id="CHEBI:30413"/>
    </cofactor>
</comment>
<dbReference type="EMBL" id="BMAO01017994">
    <property type="protein sequence ID" value="GFR19912.1"/>
    <property type="molecule type" value="Genomic_DNA"/>
</dbReference>
<dbReference type="PANTHER" id="PTHR24300:SF375">
    <property type="entry name" value="CYTOCHROME P450 FAMILY"/>
    <property type="match status" value="1"/>
</dbReference>
<sequence length="490" mass="56453">MDLITLIFVALFIILVSIWLATGKDTRKRLPGPVGLPIVGYIPFMTKKPYIKLTELSKKYGPLYSIRLGSLDLVVITDYEIMKEAFSKDAFMGRPTNIPIKLTEESLRTEAFTGLPWKEQRRFSLHMLRDLGFGKTRMEEHIKEEILELLDIMSEHLGKPTKLSFLLAPSMSNNIASVLFGKRLKYNDPKRQKLDSLLREFAKLAGALSWQTFFPWLKTLMSYFNKGNKSRLVQVMDEISAYCRNEINQHDATLDPNNIRDFLDGYLLEVKKRNNDPNTTFKKEILEDLSRGFFAAGSDTVRVTVDWMLCICAADTQIQKRIQAEIDEVVGRERFPTWQDRLIMPYTEACIAELMRWRTIVPLNLLRYTLQNTELNGYFIPKNTTVLSVLWAIDHDKKLWGKDVHEYKPERFLSPDGQKMVKPEYATPFSVGKRSCPGKSLAEIEVFLYTVAILQKFEVSAPPGKEIDLEGNLGISLQPKRQDLCLKLRH</sequence>
<dbReference type="InterPro" id="IPR036396">
    <property type="entry name" value="Cyt_P450_sf"/>
</dbReference>
<dbReference type="SUPFAM" id="SSF48264">
    <property type="entry name" value="Cytochrome P450"/>
    <property type="match status" value="1"/>
</dbReference>
<dbReference type="OrthoDB" id="6507093at2759"/>
<dbReference type="PRINTS" id="PR00463">
    <property type="entry name" value="EP450I"/>
</dbReference>
<name>A0A8X6LTB8_TRICU</name>
<dbReference type="GO" id="GO:0006082">
    <property type="term" value="P:organic acid metabolic process"/>
    <property type="evidence" value="ECO:0007669"/>
    <property type="project" value="TreeGrafter"/>
</dbReference>
<dbReference type="Proteomes" id="UP000887116">
    <property type="component" value="Unassembled WGS sequence"/>
</dbReference>
<proteinExistence type="inferred from homology"/>
<dbReference type="AlphaFoldDB" id="A0A8X6LTB8"/>
<dbReference type="InterPro" id="IPR002401">
    <property type="entry name" value="Cyt_P450_E_grp-I"/>
</dbReference>
<dbReference type="GO" id="GO:0020037">
    <property type="term" value="F:heme binding"/>
    <property type="evidence" value="ECO:0007669"/>
    <property type="project" value="InterPro"/>
</dbReference>
<keyword evidence="11" id="KW-1185">Reference proteome</keyword>
<dbReference type="Pfam" id="PF00067">
    <property type="entry name" value="p450"/>
    <property type="match status" value="1"/>
</dbReference>
<evidence type="ECO:0000256" key="9">
    <source>
        <dbReference type="SAM" id="SignalP"/>
    </source>
</evidence>
<dbReference type="GO" id="GO:0006805">
    <property type="term" value="P:xenobiotic metabolic process"/>
    <property type="evidence" value="ECO:0007669"/>
    <property type="project" value="TreeGrafter"/>
</dbReference>
<accession>A0A8X6LTB8</accession>
<dbReference type="GO" id="GO:0016712">
    <property type="term" value="F:oxidoreductase activity, acting on paired donors, with incorporation or reduction of molecular oxygen, reduced flavin or flavoprotein as one donor, and incorporation of one atom of oxygen"/>
    <property type="evidence" value="ECO:0007669"/>
    <property type="project" value="TreeGrafter"/>
</dbReference>
<dbReference type="PROSITE" id="PS00086">
    <property type="entry name" value="CYTOCHROME_P450"/>
    <property type="match status" value="1"/>
</dbReference>
<reference evidence="10" key="1">
    <citation type="submission" date="2020-07" db="EMBL/GenBank/DDBJ databases">
        <title>Multicomponent nature underlies the extraordinary mechanical properties of spider dragline silk.</title>
        <authorList>
            <person name="Kono N."/>
            <person name="Nakamura H."/>
            <person name="Mori M."/>
            <person name="Yoshida Y."/>
            <person name="Ohtoshi R."/>
            <person name="Malay A.D."/>
            <person name="Moran D.A.P."/>
            <person name="Tomita M."/>
            <person name="Numata K."/>
            <person name="Arakawa K."/>
        </authorList>
    </citation>
    <scope>NUCLEOTIDE SEQUENCE</scope>
</reference>
<evidence type="ECO:0000256" key="4">
    <source>
        <dbReference type="ARBA" id="ARBA00023002"/>
    </source>
</evidence>
<dbReference type="InterPro" id="IPR050182">
    <property type="entry name" value="Cytochrome_P450_fam2"/>
</dbReference>
<organism evidence="10 11">
    <name type="scientific">Trichonephila clavata</name>
    <name type="common">Joro spider</name>
    <name type="synonym">Nephila clavata</name>
    <dbReference type="NCBI Taxonomy" id="2740835"/>
    <lineage>
        <taxon>Eukaryota</taxon>
        <taxon>Metazoa</taxon>
        <taxon>Ecdysozoa</taxon>
        <taxon>Arthropoda</taxon>
        <taxon>Chelicerata</taxon>
        <taxon>Arachnida</taxon>
        <taxon>Araneae</taxon>
        <taxon>Araneomorphae</taxon>
        <taxon>Entelegynae</taxon>
        <taxon>Araneoidea</taxon>
        <taxon>Nephilidae</taxon>
        <taxon>Trichonephila</taxon>
    </lineage>
</organism>
<dbReference type="InterPro" id="IPR017972">
    <property type="entry name" value="Cyt_P450_CS"/>
</dbReference>
<comment type="caution">
    <text evidence="10">The sequence shown here is derived from an EMBL/GenBank/DDBJ whole genome shotgun (WGS) entry which is preliminary data.</text>
</comment>
<feature type="binding site" description="axial binding residue" evidence="7">
    <location>
        <position position="436"/>
    </location>
    <ligand>
        <name>heme</name>
        <dbReference type="ChEBI" id="CHEBI:30413"/>
    </ligand>
    <ligandPart>
        <name>Fe</name>
        <dbReference type="ChEBI" id="CHEBI:18248"/>
    </ligandPart>
</feature>
<comment type="similarity">
    <text evidence="2 8">Belongs to the cytochrome P450 family.</text>
</comment>
<evidence type="ECO:0000256" key="8">
    <source>
        <dbReference type="RuleBase" id="RU000461"/>
    </source>
</evidence>
<evidence type="ECO:0000256" key="6">
    <source>
        <dbReference type="ARBA" id="ARBA00023033"/>
    </source>
</evidence>
<dbReference type="FunFam" id="1.10.630.10:FF:000036">
    <property type="entry name" value="CYtochrome P450 family"/>
    <property type="match status" value="1"/>
</dbReference>
<keyword evidence="6 8" id="KW-0503">Monooxygenase</keyword>
<dbReference type="Gene3D" id="1.10.630.10">
    <property type="entry name" value="Cytochrome P450"/>
    <property type="match status" value="1"/>
</dbReference>
<feature type="signal peptide" evidence="9">
    <location>
        <begin position="1"/>
        <end position="23"/>
    </location>
</feature>
<gene>
    <name evidence="10" type="primary">Cyp18a1</name>
    <name evidence="10" type="ORF">TNCT_623271</name>
</gene>
<dbReference type="GO" id="GO:0005506">
    <property type="term" value="F:iron ion binding"/>
    <property type="evidence" value="ECO:0007669"/>
    <property type="project" value="InterPro"/>
</dbReference>
<evidence type="ECO:0000313" key="11">
    <source>
        <dbReference type="Proteomes" id="UP000887116"/>
    </source>
</evidence>
<keyword evidence="4 8" id="KW-0560">Oxidoreductase</keyword>
<feature type="chain" id="PRO_5036472939" evidence="9">
    <location>
        <begin position="24"/>
        <end position="490"/>
    </location>
</feature>
<keyword evidence="7 8" id="KW-0349">Heme</keyword>
<keyword evidence="5 7" id="KW-0408">Iron</keyword>
<evidence type="ECO:0000256" key="5">
    <source>
        <dbReference type="ARBA" id="ARBA00023004"/>
    </source>
</evidence>
<dbReference type="GO" id="GO:0005737">
    <property type="term" value="C:cytoplasm"/>
    <property type="evidence" value="ECO:0007669"/>
    <property type="project" value="TreeGrafter"/>
</dbReference>
<keyword evidence="9" id="KW-0732">Signal</keyword>
<evidence type="ECO:0000256" key="7">
    <source>
        <dbReference type="PIRSR" id="PIRSR602401-1"/>
    </source>
</evidence>
<evidence type="ECO:0000313" key="10">
    <source>
        <dbReference type="EMBL" id="GFR19912.1"/>
    </source>
</evidence>
<dbReference type="PANTHER" id="PTHR24300">
    <property type="entry name" value="CYTOCHROME P450 508A4-RELATED"/>
    <property type="match status" value="1"/>
</dbReference>
<dbReference type="InterPro" id="IPR001128">
    <property type="entry name" value="Cyt_P450"/>
</dbReference>
<evidence type="ECO:0000256" key="1">
    <source>
        <dbReference type="ARBA" id="ARBA00001971"/>
    </source>
</evidence>
<protein>
    <submittedName>
        <fullName evidence="10">Cytochrome P450 18a1</fullName>
    </submittedName>
</protein>
<evidence type="ECO:0000256" key="2">
    <source>
        <dbReference type="ARBA" id="ARBA00010617"/>
    </source>
</evidence>
<dbReference type="PRINTS" id="PR00385">
    <property type="entry name" value="P450"/>
</dbReference>
<evidence type="ECO:0000256" key="3">
    <source>
        <dbReference type="ARBA" id="ARBA00022723"/>
    </source>
</evidence>